<feature type="region of interest" description="Disordered" evidence="1">
    <location>
        <begin position="309"/>
        <end position="353"/>
    </location>
</feature>
<dbReference type="KEGG" id="fcy:FRACYDRAFT_235067"/>
<feature type="compositionally biased region" description="Low complexity" evidence="1">
    <location>
        <begin position="339"/>
        <end position="353"/>
    </location>
</feature>
<evidence type="ECO:0000313" key="2">
    <source>
        <dbReference type="EMBL" id="OEU21441.1"/>
    </source>
</evidence>
<name>A0A1E7FTD8_9STRA</name>
<sequence length="1386" mass="156617">MFLSPFKKVNKIKKRSIIELKNPPRKELEDQLLKTISSSKKDPKKLPIILWMKYNRNLDLHWLRIILDQGFDPELELSSLSLIYCFCLGQKDGYLERGLGKPGQQEQLVAKVVEYVCIKFRQQLEKYHRLVELNIQSRLSINIGTINTLAASIKACIAYDWDKKTICPLQTFLVEQNAISGSGWLFILLCQHDRMNILKPNHESLYLIVILFSIIKGFCKSEVDLCTALGKKGSIDANRKRLKKDSADIITSILRKNSTNIPRKVLSPSASNHTAPTASTTENGLAQESSSPAAFPEVVFFSVDDNDNGASPISSPSNTSSMFASPLPQSRNRRTSFISPTASTPAPTPLSSASSVLATQVKKKVCFQPTPGRTERQLFSSDTDLVSSECSHLIKTLQDATNDGDIERLVIDFVSRRADCDGVLCNKKITDSKNLRLLQDETTTRSRKKWIHLKTHSVMEYIRTNIPGAADDPDIVKHILTKTIENNFESVVCEKDDVDGKITAIEMTEVRNRAGWKMPSSAVAQIVKDIVHLLRLKNKLRVDKSPFEGRLRKKLGQLERDGSIPSTFEYVTCFITKDDTGKCIYYYIPNVPLLIERLVAGCLLEGEYEDSIDISFLKGKIIIRFGCDRGGGDLIMAISLANRRRGNSGRYSIPIGVVERATEIYSNLKKTVYSEARKAVLEQLVNQHLFMVRLLFYEEDGSTLREVKCILLRFTGIERKELSKTNFICTLGEHVLNDGTGVEWKSKACGRSVVDQALINTDMFYGLHDDENQQNTFFGSNNNNSNCNCNCRGNSQLNLTVKLVKSEGMYVGCKIIATKTTEEIFSFEFDNGVNTTETDSTNISIDCLQLIGVPCEDGKMVCNVTGISTAGSSYPCPKCLWGLKDKTLPKWVEDFGTTIDQTLQYKDYEQRTGANSRQSCNDTFIKRRTKRTDAVTLQLKKDVFSVVHTPLLHVDDDLLYIHTGEPMHVSQGCNTHLTEECCTQLEEIFSLDSMGDFIPELMTKVKSYIDEMVDLEESNEYKNAQKLFKREEKKVNAAFTKTINDPDNTRLYDEYEQAISKRNKCGESSESIFGYLDMMNMINGGKELTMVLDNFVKSKKKKFNKAIYLFMKAIKTFAGDFNKQHGVYELTNSRGIQALESREEIYDMVVNGCNNIGVTTIMNWWLACANLLYEISLILKSQDKISVEGIQKLKHLISDYVRLWKKQLETYDSKNWCYWKLHMLCDGIVEFAEKTGMTGRCSAEGLENKHYVMNQLKKLMAPIALDKVRCEKLMQRQQSCLIPGIADVHKLFERADETAKTGARGPYASRGTRTKLLEDLPLQDTVEEEAEDGYFLSTLGNIIPNDLSEIYHYMRLGKAPDEWAQTFLESTLLGNKVSTANSFLPV</sequence>
<accession>A0A1E7FTD8</accession>
<feature type="compositionally biased region" description="Low complexity" evidence="1">
    <location>
        <begin position="311"/>
        <end position="321"/>
    </location>
</feature>
<evidence type="ECO:0000256" key="1">
    <source>
        <dbReference type="SAM" id="MobiDB-lite"/>
    </source>
</evidence>
<dbReference type="InParanoid" id="A0A1E7FTD8"/>
<proteinExistence type="predicted"/>
<protein>
    <submittedName>
        <fullName evidence="2">Uncharacterized protein</fullName>
    </submittedName>
</protein>
<dbReference type="OrthoDB" id="57156at2759"/>
<dbReference type="Proteomes" id="UP000095751">
    <property type="component" value="Unassembled WGS sequence"/>
</dbReference>
<dbReference type="EMBL" id="KV784354">
    <property type="protein sequence ID" value="OEU21441.1"/>
    <property type="molecule type" value="Genomic_DNA"/>
</dbReference>
<feature type="compositionally biased region" description="Polar residues" evidence="1">
    <location>
        <begin position="268"/>
        <end position="288"/>
    </location>
</feature>
<evidence type="ECO:0000313" key="3">
    <source>
        <dbReference type="Proteomes" id="UP000095751"/>
    </source>
</evidence>
<feature type="compositionally biased region" description="Polar residues" evidence="1">
    <location>
        <begin position="327"/>
        <end position="338"/>
    </location>
</feature>
<organism evidence="2 3">
    <name type="scientific">Fragilariopsis cylindrus CCMP1102</name>
    <dbReference type="NCBI Taxonomy" id="635003"/>
    <lineage>
        <taxon>Eukaryota</taxon>
        <taxon>Sar</taxon>
        <taxon>Stramenopiles</taxon>
        <taxon>Ochrophyta</taxon>
        <taxon>Bacillariophyta</taxon>
        <taxon>Bacillariophyceae</taxon>
        <taxon>Bacillariophycidae</taxon>
        <taxon>Bacillariales</taxon>
        <taxon>Bacillariaceae</taxon>
        <taxon>Fragilariopsis</taxon>
    </lineage>
</organism>
<gene>
    <name evidence="2" type="ORF">FRACYDRAFT_235067</name>
</gene>
<keyword evidence="3" id="KW-1185">Reference proteome</keyword>
<reference evidence="2 3" key="1">
    <citation type="submission" date="2016-09" db="EMBL/GenBank/DDBJ databases">
        <title>Extensive genetic diversity and differential bi-allelic expression allows diatom success in the polar Southern Ocean.</title>
        <authorList>
            <consortium name="DOE Joint Genome Institute"/>
            <person name="Mock T."/>
            <person name="Otillar R.P."/>
            <person name="Strauss J."/>
            <person name="Dupont C."/>
            <person name="Frickenhaus S."/>
            <person name="Maumus F."/>
            <person name="Mcmullan M."/>
            <person name="Sanges R."/>
            <person name="Schmutz J."/>
            <person name="Toseland A."/>
            <person name="Valas R."/>
            <person name="Veluchamy A."/>
            <person name="Ward B.J."/>
            <person name="Allen A."/>
            <person name="Barry K."/>
            <person name="Falciatore A."/>
            <person name="Ferrante M."/>
            <person name="Fortunato A.E."/>
            <person name="Gloeckner G."/>
            <person name="Gruber A."/>
            <person name="Hipkin R."/>
            <person name="Janech M."/>
            <person name="Kroth P."/>
            <person name="Leese F."/>
            <person name="Lindquist E."/>
            <person name="Lyon B.R."/>
            <person name="Martin J."/>
            <person name="Mayer C."/>
            <person name="Parker M."/>
            <person name="Quesneville H."/>
            <person name="Raymond J."/>
            <person name="Uhlig C."/>
            <person name="Valentin K.U."/>
            <person name="Worden A.Z."/>
            <person name="Armbrust E.V."/>
            <person name="Bowler C."/>
            <person name="Green B."/>
            <person name="Moulton V."/>
            <person name="Van Oosterhout C."/>
            <person name="Grigoriev I."/>
        </authorList>
    </citation>
    <scope>NUCLEOTIDE SEQUENCE [LARGE SCALE GENOMIC DNA]</scope>
    <source>
        <strain evidence="2 3">CCMP1102</strain>
    </source>
</reference>
<feature type="region of interest" description="Disordered" evidence="1">
    <location>
        <begin position="263"/>
        <end position="288"/>
    </location>
</feature>